<reference evidence="1 2" key="1">
    <citation type="journal article" date="2015" name="Stand. Genomic Sci.">
        <title>Genomic Encyclopedia of Bacterial and Archaeal Type Strains, Phase III: the genomes of soil and plant-associated and newly described type strains.</title>
        <authorList>
            <person name="Whitman W.B."/>
            <person name="Woyke T."/>
            <person name="Klenk H.P."/>
            <person name="Zhou Y."/>
            <person name="Lilburn T.G."/>
            <person name="Beck B.J."/>
            <person name="De Vos P."/>
            <person name="Vandamme P."/>
            <person name="Eisen J.A."/>
            <person name="Garrity G."/>
            <person name="Hugenholtz P."/>
            <person name="Kyrpides N.C."/>
        </authorList>
    </citation>
    <scope>NUCLEOTIDE SEQUENCE [LARGE SCALE GENOMIC DNA]</scope>
    <source>
        <strain evidence="1 2">CGMCC 1.10116</strain>
    </source>
</reference>
<organism evidence="1 2">
    <name type="scientific">Halalkalibacter nanhaiisediminis</name>
    <dbReference type="NCBI Taxonomy" id="688079"/>
    <lineage>
        <taxon>Bacteria</taxon>
        <taxon>Bacillati</taxon>
        <taxon>Bacillota</taxon>
        <taxon>Bacilli</taxon>
        <taxon>Bacillales</taxon>
        <taxon>Bacillaceae</taxon>
        <taxon>Halalkalibacter</taxon>
    </lineage>
</organism>
<dbReference type="SUPFAM" id="SSF140500">
    <property type="entry name" value="BAS1536-like"/>
    <property type="match status" value="1"/>
</dbReference>
<dbReference type="InterPro" id="IPR036638">
    <property type="entry name" value="HLH_DNA-bd_sf"/>
</dbReference>
<dbReference type="GO" id="GO:0043937">
    <property type="term" value="P:regulation of sporulation"/>
    <property type="evidence" value="ECO:0007669"/>
    <property type="project" value="InterPro"/>
</dbReference>
<dbReference type="InterPro" id="IPR037208">
    <property type="entry name" value="Spo0E-like_sf"/>
</dbReference>
<evidence type="ECO:0000313" key="1">
    <source>
        <dbReference type="EMBL" id="TWI60115.1"/>
    </source>
</evidence>
<dbReference type="GO" id="GO:0046983">
    <property type="term" value="F:protein dimerization activity"/>
    <property type="evidence" value="ECO:0007669"/>
    <property type="project" value="InterPro"/>
</dbReference>
<dbReference type="Proteomes" id="UP000315711">
    <property type="component" value="Unassembled WGS sequence"/>
</dbReference>
<keyword evidence="2" id="KW-1185">Reference proteome</keyword>
<dbReference type="Gene3D" id="4.10.280.10">
    <property type="entry name" value="Helix-loop-helix DNA-binding domain"/>
    <property type="match status" value="1"/>
</dbReference>
<protein>
    <submittedName>
        <fullName evidence="1">Spo0E like sporulation regulatory protein</fullName>
    </submittedName>
</protein>
<dbReference type="InterPro" id="IPR018540">
    <property type="entry name" value="Spo0E-like"/>
</dbReference>
<evidence type="ECO:0000313" key="2">
    <source>
        <dbReference type="Proteomes" id="UP000315711"/>
    </source>
</evidence>
<dbReference type="AlphaFoldDB" id="A0A562QTP2"/>
<dbReference type="OrthoDB" id="1684493at2"/>
<dbReference type="RefSeq" id="WP_144448917.1">
    <property type="nucleotide sequence ID" value="NZ_VLKZ01000001.1"/>
</dbReference>
<dbReference type="EMBL" id="VLKZ01000001">
    <property type="protein sequence ID" value="TWI60115.1"/>
    <property type="molecule type" value="Genomic_DNA"/>
</dbReference>
<dbReference type="Pfam" id="PF09388">
    <property type="entry name" value="SpoOE-like"/>
    <property type="match status" value="1"/>
</dbReference>
<gene>
    <name evidence="1" type="ORF">IQ10_00540</name>
</gene>
<proteinExistence type="predicted"/>
<sequence>MNNVLTQEACIEKIEELRSKMVNAARQHGMTHPLVLRYSQELDCAHNIMMMLNISKSSVWESSLQL</sequence>
<accession>A0A562QTP2</accession>
<name>A0A562QTP2_9BACI</name>
<comment type="caution">
    <text evidence="1">The sequence shown here is derived from an EMBL/GenBank/DDBJ whole genome shotgun (WGS) entry which is preliminary data.</text>
</comment>